<evidence type="ECO:0000259" key="1">
    <source>
        <dbReference type="PROSITE" id="PS50211"/>
    </source>
</evidence>
<dbReference type="FunFam" id="3.40.50.11500:FF:000004">
    <property type="entry name" value="DENN domain-containing protein 2C isoform X1"/>
    <property type="match status" value="1"/>
</dbReference>
<reference evidence="2 3" key="1">
    <citation type="submission" date="2024-04" db="EMBL/GenBank/DDBJ databases">
        <authorList>
            <consortium name="Genoscope - CEA"/>
            <person name="William W."/>
        </authorList>
    </citation>
    <scope>NUCLEOTIDE SEQUENCE [LARGE SCALE GENOMIC DNA]</scope>
</reference>
<dbReference type="AlphaFoldDB" id="A0AAV2IKJ3"/>
<dbReference type="PROSITE" id="PS50211">
    <property type="entry name" value="DENN"/>
    <property type="match status" value="1"/>
</dbReference>
<comment type="caution">
    <text evidence="2">The sequence shown here is derived from an EMBL/GenBank/DDBJ whole genome shotgun (WGS) entry which is preliminary data.</text>
</comment>
<dbReference type="InterPro" id="IPR043153">
    <property type="entry name" value="DENN_C"/>
</dbReference>
<name>A0AAV2IKJ3_LYMST</name>
<dbReference type="Pfam" id="PF03456">
    <property type="entry name" value="uDENN"/>
    <property type="match status" value="1"/>
</dbReference>
<dbReference type="PANTHER" id="PTHR15288">
    <property type="entry name" value="DENN DOMAIN-CONTAINING PROTEIN 2"/>
    <property type="match status" value="1"/>
</dbReference>
<gene>
    <name evidence="2" type="ORF">GSLYS_00020807001</name>
</gene>
<dbReference type="SMART" id="SM00799">
    <property type="entry name" value="DENN"/>
    <property type="match status" value="1"/>
</dbReference>
<accession>A0AAV2IKJ3</accession>
<keyword evidence="3" id="KW-1185">Reference proteome</keyword>
<dbReference type="SMART" id="SM00801">
    <property type="entry name" value="dDENN"/>
    <property type="match status" value="1"/>
</dbReference>
<dbReference type="Proteomes" id="UP001497497">
    <property type="component" value="Unassembled WGS sequence"/>
</dbReference>
<dbReference type="EMBL" id="CAXITT010000993">
    <property type="protein sequence ID" value="CAL1547490.1"/>
    <property type="molecule type" value="Genomic_DNA"/>
</dbReference>
<dbReference type="Gene3D" id="3.30.450.200">
    <property type="match status" value="1"/>
</dbReference>
<dbReference type="PANTHER" id="PTHR15288:SF0">
    <property type="entry name" value="UDENN DOMAIN-CONTAINING PROTEIN"/>
    <property type="match status" value="1"/>
</dbReference>
<sequence>RSLVDVKGYEAYVIHKFPENVSTNLSIPSFCFPDASIFKPGSVSATSESYSFVMTYGDGSRVYGYCRRIQPPDVSLPEVICIISPIDAFNMYNELLNEIEARRKMSMDVALELIAASFGRPLPKPGKVIHIRTLDSKMEMETIFLKRPADNRLQNVNYESPLYYLGTDKLVKVFAAMLMERNIMLCSSNLSVLTQTVHALAALLYPFQWQHVYIPLLPSEMLDVVCAPMPYVLGVLSAFLPQVLKKDLSQYILIVDLDKKSIVRCVGDEANLLPRKVQRALKSAINLCKIDNEARNAQWLVVAEAFLRMFIETVGHFGTHIQTQQDGVRIFQKEAFIMEVVSKETRQFLEWFTETQMFDVFISNHLEKTDCGTSGM</sequence>
<dbReference type="Pfam" id="PF02141">
    <property type="entry name" value="DENN"/>
    <property type="match status" value="1"/>
</dbReference>
<feature type="domain" description="UDENN" evidence="1">
    <location>
        <begin position="1"/>
        <end position="373"/>
    </location>
</feature>
<dbReference type="Gene3D" id="3.40.50.11500">
    <property type="match status" value="1"/>
</dbReference>
<dbReference type="InterPro" id="IPR051942">
    <property type="entry name" value="DENN_domain_containing_2"/>
</dbReference>
<dbReference type="InterPro" id="IPR005113">
    <property type="entry name" value="uDENN_dom"/>
</dbReference>
<feature type="non-terminal residue" evidence="2">
    <location>
        <position position="1"/>
    </location>
</feature>
<dbReference type="InterPro" id="IPR037516">
    <property type="entry name" value="Tripartite_DENN"/>
</dbReference>
<dbReference type="InterPro" id="IPR005112">
    <property type="entry name" value="dDENN_dom"/>
</dbReference>
<evidence type="ECO:0000313" key="2">
    <source>
        <dbReference type="EMBL" id="CAL1547490.1"/>
    </source>
</evidence>
<dbReference type="SMART" id="SM00800">
    <property type="entry name" value="uDENN"/>
    <property type="match status" value="1"/>
</dbReference>
<evidence type="ECO:0000313" key="3">
    <source>
        <dbReference type="Proteomes" id="UP001497497"/>
    </source>
</evidence>
<protein>
    <recommendedName>
        <fullName evidence="1">UDENN domain-containing protein</fullName>
    </recommendedName>
</protein>
<dbReference type="Pfam" id="PF03455">
    <property type="entry name" value="dDENN"/>
    <property type="match status" value="1"/>
</dbReference>
<dbReference type="InterPro" id="IPR001194">
    <property type="entry name" value="cDENN_dom"/>
</dbReference>
<organism evidence="2 3">
    <name type="scientific">Lymnaea stagnalis</name>
    <name type="common">Great pond snail</name>
    <name type="synonym">Helix stagnalis</name>
    <dbReference type="NCBI Taxonomy" id="6523"/>
    <lineage>
        <taxon>Eukaryota</taxon>
        <taxon>Metazoa</taxon>
        <taxon>Spiralia</taxon>
        <taxon>Lophotrochozoa</taxon>
        <taxon>Mollusca</taxon>
        <taxon>Gastropoda</taxon>
        <taxon>Heterobranchia</taxon>
        <taxon>Euthyneura</taxon>
        <taxon>Panpulmonata</taxon>
        <taxon>Hygrophila</taxon>
        <taxon>Lymnaeoidea</taxon>
        <taxon>Lymnaeidae</taxon>
        <taxon>Lymnaea</taxon>
    </lineage>
</organism>
<proteinExistence type="predicted"/>